<sequence>MKKEIVFHPKVPNEVRDYLEHYASISQELEEAFWRELNLSLESAASNPQDHHFDSSGLRRVNLTRFPYHILFRVFPDYIRITVVRHNRRHAVFGTKRK</sequence>
<evidence type="ECO:0000313" key="1">
    <source>
        <dbReference type="EMBL" id="MDQ8208972.1"/>
    </source>
</evidence>
<comment type="caution">
    <text evidence="1">The sequence shown here is derived from an EMBL/GenBank/DDBJ whole genome shotgun (WGS) entry which is preliminary data.</text>
</comment>
<dbReference type="RefSeq" id="WP_308951722.1">
    <property type="nucleotide sequence ID" value="NZ_JARXHW010000047.1"/>
</dbReference>
<reference evidence="1 2" key="1">
    <citation type="submission" date="2023-04" db="EMBL/GenBank/DDBJ databases">
        <title>A novel bacteria isolated from coastal sediment.</title>
        <authorList>
            <person name="Liu X.-J."/>
            <person name="Du Z.-J."/>
        </authorList>
    </citation>
    <scope>NUCLEOTIDE SEQUENCE [LARGE SCALE GENOMIC DNA]</scope>
    <source>
        <strain evidence="1 2">SDUM461003</strain>
    </source>
</reference>
<accession>A0ABU1B0W7</accession>
<keyword evidence="2" id="KW-1185">Reference proteome</keyword>
<proteinExistence type="predicted"/>
<dbReference type="Gene3D" id="3.30.2310.20">
    <property type="entry name" value="RelE-like"/>
    <property type="match status" value="1"/>
</dbReference>
<dbReference type="Proteomes" id="UP001225316">
    <property type="component" value="Unassembled WGS sequence"/>
</dbReference>
<dbReference type="InterPro" id="IPR035093">
    <property type="entry name" value="RelE/ParE_toxin_dom_sf"/>
</dbReference>
<organism evidence="1 2">
    <name type="scientific">Thalassobacterium maritimum</name>
    <dbReference type="NCBI Taxonomy" id="3041265"/>
    <lineage>
        <taxon>Bacteria</taxon>
        <taxon>Pseudomonadati</taxon>
        <taxon>Verrucomicrobiota</taxon>
        <taxon>Opitutia</taxon>
        <taxon>Puniceicoccales</taxon>
        <taxon>Coraliomargaritaceae</taxon>
        <taxon>Thalassobacterium</taxon>
    </lineage>
</organism>
<evidence type="ECO:0000313" key="2">
    <source>
        <dbReference type="Proteomes" id="UP001225316"/>
    </source>
</evidence>
<gene>
    <name evidence="1" type="ORF">QEH52_15710</name>
</gene>
<protein>
    <recommendedName>
        <fullName evidence="3">Type II toxin-antitoxin system RelE/ParE family toxin</fullName>
    </recommendedName>
</protein>
<name>A0ABU1B0W7_9BACT</name>
<evidence type="ECO:0008006" key="3">
    <source>
        <dbReference type="Google" id="ProtNLM"/>
    </source>
</evidence>
<dbReference type="EMBL" id="JARXHW010000047">
    <property type="protein sequence ID" value="MDQ8208972.1"/>
    <property type="molecule type" value="Genomic_DNA"/>
</dbReference>